<dbReference type="Proteomes" id="UP000823399">
    <property type="component" value="Unassembled WGS sequence"/>
</dbReference>
<evidence type="ECO:0000313" key="3">
    <source>
        <dbReference type="Proteomes" id="UP000823399"/>
    </source>
</evidence>
<dbReference type="GeneID" id="64693635"/>
<sequence length="263" mass="28348">MLGVSGKTQAYKIFPPLLFPGLQENVTLKTVFGNWILFAKILRASLHGVTSLHQEPCGGSKTNAQKWNFQQVTPGSIAWAAVMAIFLLSPDTEFPGSGVGKLSTINYRDLFFQYKKLLVMKWDTRHIKNIMTSIDNHIFGAAKLSTFHLAGGEDFSEEINRAMLALNMSSDSEADEAPPASSAISAVSSAAPDGQIIIQHEEQGSVSQAAARTNVEVVAGNVDDLEACDVGSDIGRGRGKAKTTNRGKRPIAEGTHHGHSRKT</sequence>
<dbReference type="AlphaFoldDB" id="A0A9P7F7P5"/>
<evidence type="ECO:0000256" key="1">
    <source>
        <dbReference type="SAM" id="MobiDB-lite"/>
    </source>
</evidence>
<proteinExistence type="predicted"/>
<name>A0A9P7F7P5_9AGAM</name>
<feature type="region of interest" description="Disordered" evidence="1">
    <location>
        <begin position="229"/>
        <end position="263"/>
    </location>
</feature>
<evidence type="ECO:0000313" key="2">
    <source>
        <dbReference type="EMBL" id="KAG2108168.1"/>
    </source>
</evidence>
<keyword evidence="3" id="KW-1185">Reference proteome</keyword>
<organism evidence="2 3">
    <name type="scientific">Suillus discolor</name>
    <dbReference type="NCBI Taxonomy" id="1912936"/>
    <lineage>
        <taxon>Eukaryota</taxon>
        <taxon>Fungi</taxon>
        <taxon>Dikarya</taxon>
        <taxon>Basidiomycota</taxon>
        <taxon>Agaricomycotina</taxon>
        <taxon>Agaricomycetes</taxon>
        <taxon>Agaricomycetidae</taxon>
        <taxon>Boletales</taxon>
        <taxon>Suillineae</taxon>
        <taxon>Suillaceae</taxon>
        <taxon>Suillus</taxon>
    </lineage>
</organism>
<dbReference type="Pfam" id="PF20414">
    <property type="entry name" value="DUF6698"/>
    <property type="match status" value="1"/>
</dbReference>
<feature type="compositionally biased region" description="Basic residues" evidence="1">
    <location>
        <begin position="237"/>
        <end position="249"/>
    </location>
</feature>
<gene>
    <name evidence="2" type="ORF">F5147DRAFT_577088</name>
</gene>
<accession>A0A9P7F7P5</accession>
<comment type="caution">
    <text evidence="2">The sequence shown here is derived from an EMBL/GenBank/DDBJ whole genome shotgun (WGS) entry which is preliminary data.</text>
</comment>
<dbReference type="InterPro" id="IPR046521">
    <property type="entry name" value="DUF6698"/>
</dbReference>
<protein>
    <submittedName>
        <fullName evidence="2">Uncharacterized protein</fullName>
    </submittedName>
</protein>
<dbReference type="EMBL" id="JABBWM010000028">
    <property type="protein sequence ID" value="KAG2108168.1"/>
    <property type="molecule type" value="Genomic_DNA"/>
</dbReference>
<reference evidence="2" key="1">
    <citation type="journal article" date="2020" name="New Phytol.">
        <title>Comparative genomics reveals dynamic genome evolution in host specialist ectomycorrhizal fungi.</title>
        <authorList>
            <person name="Lofgren L.A."/>
            <person name="Nguyen N.H."/>
            <person name="Vilgalys R."/>
            <person name="Ruytinx J."/>
            <person name="Liao H.L."/>
            <person name="Branco S."/>
            <person name="Kuo A."/>
            <person name="LaButti K."/>
            <person name="Lipzen A."/>
            <person name="Andreopoulos W."/>
            <person name="Pangilinan J."/>
            <person name="Riley R."/>
            <person name="Hundley H."/>
            <person name="Na H."/>
            <person name="Barry K."/>
            <person name="Grigoriev I.V."/>
            <person name="Stajich J.E."/>
            <person name="Kennedy P.G."/>
        </authorList>
    </citation>
    <scope>NUCLEOTIDE SEQUENCE</scope>
    <source>
        <strain evidence="2">FC423</strain>
    </source>
</reference>
<dbReference type="RefSeq" id="XP_041292687.1">
    <property type="nucleotide sequence ID" value="XM_041431376.1"/>
</dbReference>
<dbReference type="OrthoDB" id="3231188at2759"/>